<sequence>MEDFQIWSNSNNLMEIPYKGDYIDTGVVEDVIYNLVTSNMNNILTSLPSFEEICSAVFSLNKNNAPRPDGFEDWLHLCDNIFLPQAAIVFGAAVINTLAEIWHTRNDMKHGRNKANVENSK</sequence>
<dbReference type="AlphaFoldDB" id="A0A9D5AEN6"/>
<keyword evidence="1" id="KW-0472">Membrane</keyword>
<reference evidence="2 3" key="1">
    <citation type="journal article" date="2022" name="Nat. Genet.">
        <title>Improved pea reference genome and pan-genome highlight genomic features and evolutionary characteristics.</title>
        <authorList>
            <person name="Yang T."/>
            <person name="Liu R."/>
            <person name="Luo Y."/>
            <person name="Hu S."/>
            <person name="Wang D."/>
            <person name="Wang C."/>
            <person name="Pandey M.K."/>
            <person name="Ge S."/>
            <person name="Xu Q."/>
            <person name="Li N."/>
            <person name="Li G."/>
            <person name="Huang Y."/>
            <person name="Saxena R.K."/>
            <person name="Ji Y."/>
            <person name="Li M."/>
            <person name="Yan X."/>
            <person name="He Y."/>
            <person name="Liu Y."/>
            <person name="Wang X."/>
            <person name="Xiang C."/>
            <person name="Varshney R.K."/>
            <person name="Ding H."/>
            <person name="Gao S."/>
            <person name="Zong X."/>
        </authorList>
    </citation>
    <scope>NUCLEOTIDE SEQUENCE [LARGE SCALE GENOMIC DNA]</scope>
    <source>
        <strain evidence="2 3">cv. Zhongwan 6</strain>
    </source>
</reference>
<dbReference type="Proteomes" id="UP001058974">
    <property type="component" value="Chromosome 5"/>
</dbReference>
<organism evidence="2 3">
    <name type="scientific">Pisum sativum</name>
    <name type="common">Garden pea</name>
    <name type="synonym">Lathyrus oleraceus</name>
    <dbReference type="NCBI Taxonomy" id="3888"/>
    <lineage>
        <taxon>Eukaryota</taxon>
        <taxon>Viridiplantae</taxon>
        <taxon>Streptophyta</taxon>
        <taxon>Embryophyta</taxon>
        <taxon>Tracheophyta</taxon>
        <taxon>Spermatophyta</taxon>
        <taxon>Magnoliopsida</taxon>
        <taxon>eudicotyledons</taxon>
        <taxon>Gunneridae</taxon>
        <taxon>Pentapetalae</taxon>
        <taxon>rosids</taxon>
        <taxon>fabids</taxon>
        <taxon>Fabales</taxon>
        <taxon>Fabaceae</taxon>
        <taxon>Papilionoideae</taxon>
        <taxon>50 kb inversion clade</taxon>
        <taxon>NPAAA clade</taxon>
        <taxon>Hologalegina</taxon>
        <taxon>IRL clade</taxon>
        <taxon>Fabeae</taxon>
        <taxon>Lathyrus</taxon>
    </lineage>
</organism>
<keyword evidence="1" id="KW-0812">Transmembrane</keyword>
<keyword evidence="1" id="KW-1133">Transmembrane helix</keyword>
<name>A0A9D5AEN6_PEA</name>
<dbReference type="Gramene" id="Psat05G0455200-T1">
    <property type="protein sequence ID" value="KAI5408757.1"/>
    <property type="gene ID" value="KIW84_054552"/>
</dbReference>
<comment type="caution">
    <text evidence="2">The sequence shown here is derived from an EMBL/GenBank/DDBJ whole genome shotgun (WGS) entry which is preliminary data.</text>
</comment>
<feature type="transmembrane region" description="Helical" evidence="1">
    <location>
        <begin position="81"/>
        <end position="102"/>
    </location>
</feature>
<accession>A0A9D5AEN6</accession>
<proteinExistence type="predicted"/>
<protein>
    <submittedName>
        <fullName evidence="2">Uncharacterized protein</fullName>
    </submittedName>
</protein>
<dbReference type="EMBL" id="JAMSHJ010000005">
    <property type="protein sequence ID" value="KAI5408757.1"/>
    <property type="molecule type" value="Genomic_DNA"/>
</dbReference>
<keyword evidence="3" id="KW-1185">Reference proteome</keyword>
<evidence type="ECO:0000313" key="2">
    <source>
        <dbReference type="EMBL" id="KAI5408757.1"/>
    </source>
</evidence>
<evidence type="ECO:0000313" key="3">
    <source>
        <dbReference type="Proteomes" id="UP001058974"/>
    </source>
</evidence>
<gene>
    <name evidence="2" type="ORF">KIW84_054552</name>
</gene>
<evidence type="ECO:0000256" key="1">
    <source>
        <dbReference type="SAM" id="Phobius"/>
    </source>
</evidence>